<keyword evidence="3" id="KW-1185">Reference proteome</keyword>
<sequence>MATPAVVPTPNNKYPLYVTYGSLLPKPAMSESARPAQSEASKSEESTNSEESTKSEATEVVVVTVTEDTTESPATRNDIVRSSASAKEYSVASVVIAFVFSIFLL</sequence>
<evidence type="ECO:0000313" key="3">
    <source>
        <dbReference type="Proteomes" id="UP000245609"/>
    </source>
</evidence>
<gene>
    <name evidence="2" type="ORF">BB560_003295</name>
</gene>
<dbReference type="EMBL" id="MBFS01000543">
    <property type="protein sequence ID" value="PVV02256.1"/>
    <property type="molecule type" value="Genomic_DNA"/>
</dbReference>
<protein>
    <submittedName>
        <fullName evidence="2">Uncharacterized protein</fullName>
    </submittedName>
</protein>
<proteinExistence type="predicted"/>
<comment type="caution">
    <text evidence="2">The sequence shown here is derived from an EMBL/GenBank/DDBJ whole genome shotgun (WGS) entry which is preliminary data.</text>
</comment>
<name>A0A2T9ZCE1_9FUNG</name>
<accession>A0A2T9ZCE1</accession>
<feature type="region of interest" description="Disordered" evidence="1">
    <location>
        <begin position="28"/>
        <end position="60"/>
    </location>
</feature>
<dbReference type="AlphaFoldDB" id="A0A2T9ZCE1"/>
<organism evidence="2 3">
    <name type="scientific">Smittium megazygosporum</name>
    <dbReference type="NCBI Taxonomy" id="133381"/>
    <lineage>
        <taxon>Eukaryota</taxon>
        <taxon>Fungi</taxon>
        <taxon>Fungi incertae sedis</taxon>
        <taxon>Zoopagomycota</taxon>
        <taxon>Kickxellomycotina</taxon>
        <taxon>Harpellomycetes</taxon>
        <taxon>Harpellales</taxon>
        <taxon>Legeriomycetaceae</taxon>
        <taxon>Smittium</taxon>
    </lineage>
</organism>
<dbReference type="Proteomes" id="UP000245609">
    <property type="component" value="Unassembled WGS sequence"/>
</dbReference>
<reference evidence="2 3" key="1">
    <citation type="journal article" date="2018" name="MBio">
        <title>Comparative Genomics Reveals the Core Gene Toolbox for the Fungus-Insect Symbiosis.</title>
        <authorList>
            <person name="Wang Y."/>
            <person name="Stata M."/>
            <person name="Wang W."/>
            <person name="Stajich J.E."/>
            <person name="White M.M."/>
            <person name="Moncalvo J.M."/>
        </authorList>
    </citation>
    <scope>NUCLEOTIDE SEQUENCE [LARGE SCALE GENOMIC DNA]</scope>
    <source>
        <strain evidence="2 3">SC-DP-2</strain>
    </source>
</reference>
<feature type="compositionally biased region" description="Basic and acidic residues" evidence="1">
    <location>
        <begin position="41"/>
        <end position="57"/>
    </location>
</feature>
<evidence type="ECO:0000313" key="2">
    <source>
        <dbReference type="EMBL" id="PVV02256.1"/>
    </source>
</evidence>
<evidence type="ECO:0000256" key="1">
    <source>
        <dbReference type="SAM" id="MobiDB-lite"/>
    </source>
</evidence>